<gene>
    <name evidence="1" type="ORF">AKJ56_00800</name>
</gene>
<dbReference type="EMBL" id="LHYJ01000007">
    <property type="protein sequence ID" value="KXB08633.1"/>
    <property type="molecule type" value="Genomic_DNA"/>
</dbReference>
<dbReference type="Proteomes" id="UP000070175">
    <property type="component" value="Unassembled WGS sequence"/>
</dbReference>
<evidence type="ECO:0000313" key="2">
    <source>
        <dbReference type="Proteomes" id="UP000070175"/>
    </source>
</evidence>
<dbReference type="AlphaFoldDB" id="A0A133VQE6"/>
<reference evidence="1 2" key="1">
    <citation type="journal article" date="2016" name="Sci. Rep.">
        <title>Metabolic traits of an uncultured archaeal lineage -MSBL1- from brine pools of the Red Sea.</title>
        <authorList>
            <person name="Mwirichia R."/>
            <person name="Alam I."/>
            <person name="Rashid M."/>
            <person name="Vinu M."/>
            <person name="Ba-Alawi W."/>
            <person name="Anthony Kamau A."/>
            <person name="Kamanda Ngugi D."/>
            <person name="Goker M."/>
            <person name="Klenk H.P."/>
            <person name="Bajic V."/>
            <person name="Stingl U."/>
        </authorList>
    </citation>
    <scope>NUCLEOTIDE SEQUENCE [LARGE SCALE GENOMIC DNA]</scope>
    <source>
        <strain evidence="1">SCGC-AAA382N08</strain>
    </source>
</reference>
<organism evidence="1 2">
    <name type="scientific">candidate division MSBL1 archaeon SCGC-AAA382N08</name>
    <dbReference type="NCBI Taxonomy" id="1698285"/>
    <lineage>
        <taxon>Archaea</taxon>
        <taxon>Methanobacteriati</taxon>
        <taxon>Methanobacteriota</taxon>
        <taxon>candidate division MSBL1</taxon>
    </lineage>
</organism>
<protein>
    <submittedName>
        <fullName evidence="1">Uncharacterized protein</fullName>
    </submittedName>
</protein>
<accession>A0A133VQE6</accession>
<name>A0A133VQE6_9EURY</name>
<keyword evidence="2" id="KW-1185">Reference proteome</keyword>
<dbReference type="InterPro" id="IPR036279">
    <property type="entry name" value="5-3_exonuclease_C_sf"/>
</dbReference>
<evidence type="ECO:0000313" key="1">
    <source>
        <dbReference type="EMBL" id="KXB08633.1"/>
    </source>
</evidence>
<feature type="non-terminal residue" evidence="1">
    <location>
        <position position="1"/>
    </location>
</feature>
<sequence length="78" mass="8951">KKLEEEKDSSLEKVVKNKGQALLSKKLAIIKKDLSLEIFLEDLKYTKKNGELIKYLKSLGFKTLVNRLDSTPTEENLL</sequence>
<dbReference type="SUPFAM" id="SSF47807">
    <property type="entry name" value="5' to 3' exonuclease, C-terminal subdomain"/>
    <property type="match status" value="1"/>
</dbReference>
<comment type="caution">
    <text evidence="1">The sequence shown here is derived from an EMBL/GenBank/DDBJ whole genome shotgun (WGS) entry which is preliminary data.</text>
</comment>
<proteinExistence type="predicted"/>